<reference evidence="2 3" key="1">
    <citation type="submission" date="2016-11" db="EMBL/GenBank/DDBJ databases">
        <authorList>
            <person name="Varghese N."/>
            <person name="Submissions S."/>
        </authorList>
    </citation>
    <scope>NUCLEOTIDE SEQUENCE [LARGE SCALE GENOMIC DNA]</scope>
    <source>
        <strain evidence="2 3">DSM 28249</strain>
    </source>
</reference>
<sequence length="315" mass="33447">MSVDGCVAGGKVAVTGASGFIGRYLCEDLEAAGYRPLRLGRGAPQAAVERQTDYSRDSLARALEGAEAVVHLAGRRMTRQDDPDDITPFQKPNVAVIGDLVAAARQAGVRRIVLASTIAVYGRDQPLPCHEGMGVQPINAYATSKLMAEAHLGMLTRAGGPSSVALRLASVYGHGEKDTPVMMRFVDQAIAGETIMVTGHPDTAIDQIYVRDATAAIIAALRHPEVTGICNIGGGAALPVRRIAETVNVIHGNMGNLIDKTDSKGRADCCIMALDRAARDLGWRPAYDLEAGLQDMRKVMLACGAIIEEDMACRR</sequence>
<gene>
    <name evidence="2" type="ORF">SAMN05443432_101716</name>
</gene>
<dbReference type="RefSeq" id="WP_149778246.1">
    <property type="nucleotide sequence ID" value="NZ_FRCB01000001.1"/>
</dbReference>
<protein>
    <submittedName>
        <fullName evidence="2">UDP-glucose 4-epimerase</fullName>
    </submittedName>
</protein>
<dbReference type="EMBL" id="FRCB01000001">
    <property type="protein sequence ID" value="SHL51070.1"/>
    <property type="molecule type" value="Genomic_DNA"/>
</dbReference>
<evidence type="ECO:0000313" key="2">
    <source>
        <dbReference type="EMBL" id="SHL51070.1"/>
    </source>
</evidence>
<dbReference type="InterPro" id="IPR001509">
    <property type="entry name" value="Epimerase_deHydtase"/>
</dbReference>
<dbReference type="Gene3D" id="3.40.50.720">
    <property type="entry name" value="NAD(P)-binding Rossmann-like Domain"/>
    <property type="match status" value="1"/>
</dbReference>
<evidence type="ECO:0000259" key="1">
    <source>
        <dbReference type="Pfam" id="PF01370"/>
    </source>
</evidence>
<dbReference type="PANTHER" id="PTHR43245">
    <property type="entry name" value="BIFUNCTIONAL POLYMYXIN RESISTANCE PROTEIN ARNA"/>
    <property type="match status" value="1"/>
</dbReference>
<feature type="domain" description="NAD-dependent epimerase/dehydratase" evidence="1">
    <location>
        <begin position="12"/>
        <end position="233"/>
    </location>
</feature>
<evidence type="ECO:0000313" key="3">
    <source>
        <dbReference type="Proteomes" id="UP000322545"/>
    </source>
</evidence>
<dbReference type="PANTHER" id="PTHR43245:SF55">
    <property type="entry name" value="NAD(P)-BINDING DOMAIN-CONTAINING PROTEIN"/>
    <property type="match status" value="1"/>
</dbReference>
<organism evidence="2 3">
    <name type="scientific">Roseovarius litoreus</name>
    <dbReference type="NCBI Taxonomy" id="1155722"/>
    <lineage>
        <taxon>Bacteria</taxon>
        <taxon>Pseudomonadati</taxon>
        <taxon>Pseudomonadota</taxon>
        <taxon>Alphaproteobacteria</taxon>
        <taxon>Rhodobacterales</taxon>
        <taxon>Roseobacteraceae</taxon>
        <taxon>Roseovarius</taxon>
    </lineage>
</organism>
<dbReference type="SUPFAM" id="SSF51735">
    <property type="entry name" value="NAD(P)-binding Rossmann-fold domains"/>
    <property type="match status" value="1"/>
</dbReference>
<dbReference type="InterPro" id="IPR036291">
    <property type="entry name" value="NAD(P)-bd_dom_sf"/>
</dbReference>
<accession>A0A1M7B7V6</accession>
<keyword evidence="3" id="KW-1185">Reference proteome</keyword>
<proteinExistence type="predicted"/>
<dbReference type="InterPro" id="IPR050177">
    <property type="entry name" value="Lipid_A_modif_metabolic_enz"/>
</dbReference>
<dbReference type="Pfam" id="PF01370">
    <property type="entry name" value="Epimerase"/>
    <property type="match status" value="1"/>
</dbReference>
<dbReference type="Proteomes" id="UP000322545">
    <property type="component" value="Unassembled WGS sequence"/>
</dbReference>
<dbReference type="AlphaFoldDB" id="A0A1M7B7V6"/>
<name>A0A1M7B7V6_9RHOB</name>